<evidence type="ECO:0000313" key="2">
    <source>
        <dbReference type="Proteomes" id="UP000011682"/>
    </source>
</evidence>
<gene>
    <name evidence="1" type="ORF">D187_001527</name>
</gene>
<dbReference type="EMBL" id="ANAH02000011">
    <property type="protein sequence ID" value="EPX60876.1"/>
    <property type="molecule type" value="Genomic_DNA"/>
</dbReference>
<dbReference type="AlphaFoldDB" id="S9PCP3"/>
<accession>S9PCP3</accession>
<evidence type="ECO:0000313" key="1">
    <source>
        <dbReference type="EMBL" id="EPX60876.1"/>
    </source>
</evidence>
<dbReference type="Proteomes" id="UP000011682">
    <property type="component" value="Unassembled WGS sequence"/>
</dbReference>
<comment type="caution">
    <text evidence="1">The sequence shown here is derived from an EMBL/GenBank/DDBJ whole genome shotgun (WGS) entry which is preliminary data.</text>
</comment>
<protein>
    <submittedName>
        <fullName evidence="1">Uncharacterized protein</fullName>
    </submittedName>
</protein>
<organism evidence="1 2">
    <name type="scientific">Cystobacter fuscus (strain ATCC 25194 / DSM 2262 / NBRC 100088 / M29)</name>
    <dbReference type="NCBI Taxonomy" id="1242864"/>
    <lineage>
        <taxon>Bacteria</taxon>
        <taxon>Pseudomonadati</taxon>
        <taxon>Myxococcota</taxon>
        <taxon>Myxococcia</taxon>
        <taxon>Myxococcales</taxon>
        <taxon>Cystobacterineae</taxon>
        <taxon>Archangiaceae</taxon>
        <taxon>Cystobacter</taxon>
    </lineage>
</organism>
<reference evidence="1" key="1">
    <citation type="submission" date="2013-05" db="EMBL/GenBank/DDBJ databases">
        <title>Genome assembly of Cystobacter fuscus DSM 2262.</title>
        <authorList>
            <person name="Sharma G."/>
            <person name="Khatri I."/>
            <person name="Kaur C."/>
            <person name="Mayilraj S."/>
            <person name="Subramanian S."/>
        </authorList>
    </citation>
    <scope>NUCLEOTIDE SEQUENCE [LARGE SCALE GENOMIC DNA]</scope>
    <source>
        <strain evidence="1">DSM 2262</strain>
    </source>
</reference>
<proteinExistence type="predicted"/>
<sequence length="49" mass="5271">MPGAGLCAQRDGAPLGDRPAERLVAWLTLSPTNFACVRNHRVPLISVRS</sequence>
<keyword evidence="2" id="KW-1185">Reference proteome</keyword>
<name>S9PCP3_CYSF2</name>